<evidence type="ECO:0000313" key="3">
    <source>
        <dbReference type="EMBL" id="RVW63331.1"/>
    </source>
</evidence>
<organism evidence="4 5">
    <name type="scientific">Vitis vinifera</name>
    <name type="common">Grape</name>
    <dbReference type="NCBI Taxonomy" id="29760"/>
    <lineage>
        <taxon>Eukaryota</taxon>
        <taxon>Viridiplantae</taxon>
        <taxon>Streptophyta</taxon>
        <taxon>Embryophyta</taxon>
        <taxon>Tracheophyta</taxon>
        <taxon>Spermatophyta</taxon>
        <taxon>Magnoliopsida</taxon>
        <taxon>eudicotyledons</taxon>
        <taxon>Gunneridae</taxon>
        <taxon>Pentapetalae</taxon>
        <taxon>rosids</taxon>
        <taxon>Vitales</taxon>
        <taxon>Vitaceae</taxon>
        <taxon>Viteae</taxon>
        <taxon>Vitis</taxon>
    </lineage>
</organism>
<dbReference type="EMBL" id="QGNW01000743">
    <property type="protein sequence ID" value="RVW63331.1"/>
    <property type="molecule type" value="Genomic_DNA"/>
</dbReference>
<feature type="compositionally biased region" description="Basic and acidic residues" evidence="1">
    <location>
        <begin position="152"/>
        <end position="166"/>
    </location>
</feature>
<dbReference type="AlphaFoldDB" id="A0A438GKU6"/>
<proteinExistence type="predicted"/>
<evidence type="ECO:0000313" key="5">
    <source>
        <dbReference type="Proteomes" id="UP000288805"/>
    </source>
</evidence>
<gene>
    <name evidence="4" type="ORF">CK203_049256</name>
    <name evidence="3" type="ORF">CK203_058242</name>
    <name evidence="2" type="ORF">CK203_063347</name>
</gene>
<dbReference type="Proteomes" id="UP000288805">
    <property type="component" value="Unassembled WGS sequence"/>
</dbReference>
<reference evidence="4 5" key="1">
    <citation type="journal article" date="2018" name="PLoS Genet.">
        <title>Population sequencing reveals clonal diversity and ancestral inbreeding in the grapevine cultivar Chardonnay.</title>
        <authorList>
            <person name="Roach M.J."/>
            <person name="Johnson D.L."/>
            <person name="Bohlmann J."/>
            <person name="van Vuuren H.J."/>
            <person name="Jones S.J."/>
            <person name="Pretorius I.S."/>
            <person name="Schmidt S.A."/>
            <person name="Borneman A.R."/>
        </authorList>
    </citation>
    <scope>NUCLEOTIDE SEQUENCE [LARGE SCALE GENOMIC DNA]</scope>
    <source>
        <strain evidence="5">cv. Chardonnay</strain>
        <strain evidence="4">I10V1</strain>
        <tissue evidence="4">Leaf</tissue>
    </source>
</reference>
<feature type="region of interest" description="Disordered" evidence="1">
    <location>
        <begin position="54"/>
        <end position="73"/>
    </location>
</feature>
<evidence type="ECO:0000313" key="4">
    <source>
        <dbReference type="EMBL" id="RVW72839.1"/>
    </source>
</evidence>
<dbReference type="EMBL" id="QGNW01000406">
    <property type="protein sequence ID" value="RVW72839.1"/>
    <property type="molecule type" value="Genomic_DNA"/>
</dbReference>
<feature type="region of interest" description="Disordered" evidence="1">
    <location>
        <begin position="152"/>
        <end position="189"/>
    </location>
</feature>
<comment type="caution">
    <text evidence="4">The sequence shown here is derived from an EMBL/GenBank/DDBJ whole genome shotgun (WGS) entry which is preliminary data.</text>
</comment>
<evidence type="ECO:0000313" key="2">
    <source>
        <dbReference type="EMBL" id="RVW61797.1"/>
    </source>
</evidence>
<evidence type="ECO:0000256" key="1">
    <source>
        <dbReference type="SAM" id="MobiDB-lite"/>
    </source>
</evidence>
<accession>A0A438GKU6</accession>
<sequence length="189" mass="21004">MRNPGFPFRLEKEAAWEPTITPEESRICTQRAADGRWARAEECGGWQEATAGLLRKTEKGEKRRGKEGKKREERRGLLADLAVEGKLISDPIPFYLSLGCLSHIFGSCFNPVFPPVREPSDFKLEMLTPAPFILANGEPRMQFWEHEALPRCSRESHAPRVPREEVAADSPSSSPPLEGALPSPPAVGT</sequence>
<dbReference type="EMBL" id="QGNW01000806">
    <property type="protein sequence ID" value="RVW61797.1"/>
    <property type="molecule type" value="Genomic_DNA"/>
</dbReference>
<protein>
    <submittedName>
        <fullName evidence="4">Uncharacterized protein</fullName>
    </submittedName>
</protein>
<name>A0A438GKU6_VITVI</name>